<feature type="chain" id="PRO_5014597703" evidence="1">
    <location>
        <begin position="28"/>
        <end position="116"/>
    </location>
</feature>
<evidence type="ECO:0000256" key="1">
    <source>
        <dbReference type="SAM" id="SignalP"/>
    </source>
</evidence>
<dbReference type="AlphaFoldDB" id="A0A2M4B0R1"/>
<proteinExistence type="predicted"/>
<evidence type="ECO:0000313" key="2">
    <source>
        <dbReference type="EMBL" id="MBW46617.1"/>
    </source>
</evidence>
<reference evidence="2" key="1">
    <citation type="submission" date="2018-01" db="EMBL/GenBank/DDBJ databases">
        <title>An insight into the sialome of Amazonian anophelines.</title>
        <authorList>
            <person name="Ribeiro J.M."/>
            <person name="Scarpassa V."/>
            <person name="Calvo E."/>
        </authorList>
    </citation>
    <scope>NUCLEOTIDE SEQUENCE</scope>
    <source>
        <tissue evidence="2">Salivary glands</tissue>
    </source>
</reference>
<accession>A0A2M4B0R1</accession>
<keyword evidence="1" id="KW-0732">Signal</keyword>
<name>A0A2M4B0R1_9DIPT</name>
<feature type="signal peptide" evidence="1">
    <location>
        <begin position="1"/>
        <end position="27"/>
    </location>
</feature>
<protein>
    <submittedName>
        <fullName evidence="2">Putative secreted protein</fullName>
    </submittedName>
</protein>
<sequence length="116" mass="13223">MMCVYVRECSWMCVCVLGVCVCGMCSASQTRYHTSNLLPFCSAYHQLSLSFFHSFLPFSETSPATRTSCSFLGQWLLLLVFTPIRHIVRDMMCVHGYGRKGGSRAQQQQQQQHTQD</sequence>
<organism evidence="2">
    <name type="scientific">Anopheles triannulatus</name>
    <dbReference type="NCBI Taxonomy" id="58253"/>
    <lineage>
        <taxon>Eukaryota</taxon>
        <taxon>Metazoa</taxon>
        <taxon>Ecdysozoa</taxon>
        <taxon>Arthropoda</taxon>
        <taxon>Hexapoda</taxon>
        <taxon>Insecta</taxon>
        <taxon>Pterygota</taxon>
        <taxon>Neoptera</taxon>
        <taxon>Endopterygota</taxon>
        <taxon>Diptera</taxon>
        <taxon>Nematocera</taxon>
        <taxon>Culicoidea</taxon>
        <taxon>Culicidae</taxon>
        <taxon>Anophelinae</taxon>
        <taxon>Anopheles</taxon>
    </lineage>
</organism>
<dbReference type="EMBL" id="GGFK01013296">
    <property type="protein sequence ID" value="MBW46617.1"/>
    <property type="molecule type" value="Transcribed_RNA"/>
</dbReference>